<sequence length="556" mass="61824">MSAYAANNALLNAAATPFDFSLSFETDAPYDMEQHLYDSPTNIAHDNEVAIDFLTAHNAPAEFWEQAGYEDPNRTRRWAPGVTPMSDAMEQEREDRILKLEKRMDVMYVVVNSLNEDFSHFALEHWKPFQESLLRYFGLRCRGAYCTDTAPHSPIIPPPPSRSGRSSPSIPSLESCSELSDGGEDPEEEGAQESDDSYWSTLLSLRQVTSGSDEVEGGSGGSPGPLWVRIILLGPVLVGQGTADVPFKLEYTDEVVLPSPNPSSYATPPSDKENCRRCLLQPISQLVKIEDEVMVVDRAEDTPRVVEVELEVQLRHLTRLAVQDPTQASDEGDRGSLFDYIDSAAKQSPGDGDVGPGVPQFGDIWETDRSATTSYDVDNHLYNTPANIAFDNKVAINFLTQHQAPPHFWEQAGYDDPNRTIMNTGHAPLLDAMERGREERIAKLEKRMDLMHLYTDTSVMTAEESGAVTCHSPPPSSLRHRQDQGIPLPQSPPWSPASVLQMVERTTKKSRKSPMTCPGQRCCLLSKARQVHMWLKLEVASLQDKYGFDLVSEGLD</sequence>
<evidence type="ECO:0000313" key="3">
    <source>
        <dbReference type="Proteomes" id="UP000736335"/>
    </source>
</evidence>
<feature type="region of interest" description="Disordered" evidence="1">
    <location>
        <begin position="467"/>
        <end position="495"/>
    </location>
</feature>
<gene>
    <name evidence="2" type="ORF">BJ322DRAFT_1104222</name>
</gene>
<feature type="compositionally biased region" description="Acidic residues" evidence="1">
    <location>
        <begin position="181"/>
        <end position="196"/>
    </location>
</feature>
<comment type="caution">
    <text evidence="2">The sequence shown here is derived from an EMBL/GenBank/DDBJ whole genome shotgun (WGS) entry which is preliminary data.</text>
</comment>
<name>A0A9P6HMJ4_9AGAM</name>
<evidence type="ECO:0000313" key="2">
    <source>
        <dbReference type="EMBL" id="KAF9790574.1"/>
    </source>
</evidence>
<reference evidence="2" key="1">
    <citation type="journal article" date="2020" name="Nat. Commun.">
        <title>Large-scale genome sequencing of mycorrhizal fungi provides insights into the early evolution of symbiotic traits.</title>
        <authorList>
            <person name="Miyauchi S."/>
            <person name="Kiss E."/>
            <person name="Kuo A."/>
            <person name="Drula E."/>
            <person name="Kohler A."/>
            <person name="Sanchez-Garcia M."/>
            <person name="Morin E."/>
            <person name="Andreopoulos B."/>
            <person name="Barry K.W."/>
            <person name="Bonito G."/>
            <person name="Buee M."/>
            <person name="Carver A."/>
            <person name="Chen C."/>
            <person name="Cichocki N."/>
            <person name="Clum A."/>
            <person name="Culley D."/>
            <person name="Crous P.W."/>
            <person name="Fauchery L."/>
            <person name="Girlanda M."/>
            <person name="Hayes R.D."/>
            <person name="Keri Z."/>
            <person name="LaButti K."/>
            <person name="Lipzen A."/>
            <person name="Lombard V."/>
            <person name="Magnuson J."/>
            <person name="Maillard F."/>
            <person name="Murat C."/>
            <person name="Nolan M."/>
            <person name="Ohm R.A."/>
            <person name="Pangilinan J."/>
            <person name="Pereira M.F."/>
            <person name="Perotto S."/>
            <person name="Peter M."/>
            <person name="Pfister S."/>
            <person name="Riley R."/>
            <person name="Sitrit Y."/>
            <person name="Stielow J.B."/>
            <person name="Szollosi G."/>
            <person name="Zifcakova L."/>
            <person name="Stursova M."/>
            <person name="Spatafora J.W."/>
            <person name="Tedersoo L."/>
            <person name="Vaario L.M."/>
            <person name="Yamada A."/>
            <person name="Yan M."/>
            <person name="Wang P."/>
            <person name="Xu J."/>
            <person name="Bruns T."/>
            <person name="Baldrian P."/>
            <person name="Vilgalys R."/>
            <person name="Dunand C."/>
            <person name="Henrissat B."/>
            <person name="Grigoriev I.V."/>
            <person name="Hibbett D."/>
            <person name="Nagy L.G."/>
            <person name="Martin F.M."/>
        </authorList>
    </citation>
    <scope>NUCLEOTIDE SEQUENCE</scope>
    <source>
        <strain evidence="2">UH-Tt-Lm1</strain>
    </source>
</reference>
<dbReference type="Proteomes" id="UP000736335">
    <property type="component" value="Unassembled WGS sequence"/>
</dbReference>
<organism evidence="2 3">
    <name type="scientific">Thelephora terrestris</name>
    <dbReference type="NCBI Taxonomy" id="56493"/>
    <lineage>
        <taxon>Eukaryota</taxon>
        <taxon>Fungi</taxon>
        <taxon>Dikarya</taxon>
        <taxon>Basidiomycota</taxon>
        <taxon>Agaricomycotina</taxon>
        <taxon>Agaricomycetes</taxon>
        <taxon>Thelephorales</taxon>
        <taxon>Thelephoraceae</taxon>
        <taxon>Thelephora</taxon>
    </lineage>
</organism>
<feature type="region of interest" description="Disordered" evidence="1">
    <location>
        <begin position="151"/>
        <end position="196"/>
    </location>
</feature>
<protein>
    <submittedName>
        <fullName evidence="2">Uncharacterized protein</fullName>
    </submittedName>
</protein>
<feature type="compositionally biased region" description="Low complexity" evidence="1">
    <location>
        <begin position="162"/>
        <end position="180"/>
    </location>
</feature>
<evidence type="ECO:0000256" key="1">
    <source>
        <dbReference type="SAM" id="MobiDB-lite"/>
    </source>
</evidence>
<reference evidence="2" key="2">
    <citation type="submission" date="2020-11" db="EMBL/GenBank/DDBJ databases">
        <authorList>
            <consortium name="DOE Joint Genome Institute"/>
            <person name="Kuo A."/>
            <person name="Miyauchi S."/>
            <person name="Kiss E."/>
            <person name="Drula E."/>
            <person name="Kohler A."/>
            <person name="Sanchez-Garcia M."/>
            <person name="Andreopoulos B."/>
            <person name="Barry K.W."/>
            <person name="Bonito G."/>
            <person name="Buee M."/>
            <person name="Carver A."/>
            <person name="Chen C."/>
            <person name="Cichocki N."/>
            <person name="Clum A."/>
            <person name="Culley D."/>
            <person name="Crous P.W."/>
            <person name="Fauchery L."/>
            <person name="Girlanda M."/>
            <person name="Hayes R."/>
            <person name="Keri Z."/>
            <person name="Labutti K."/>
            <person name="Lipzen A."/>
            <person name="Lombard V."/>
            <person name="Magnuson J."/>
            <person name="Maillard F."/>
            <person name="Morin E."/>
            <person name="Murat C."/>
            <person name="Nolan M."/>
            <person name="Ohm R."/>
            <person name="Pangilinan J."/>
            <person name="Pereira M."/>
            <person name="Perotto S."/>
            <person name="Peter M."/>
            <person name="Riley R."/>
            <person name="Sitrit Y."/>
            <person name="Stielow B."/>
            <person name="Szollosi G."/>
            <person name="Zifcakova L."/>
            <person name="Stursova M."/>
            <person name="Spatafora J.W."/>
            <person name="Tedersoo L."/>
            <person name="Vaario L.-M."/>
            <person name="Yamada A."/>
            <person name="Yan M."/>
            <person name="Wang P."/>
            <person name="Xu J."/>
            <person name="Bruns T."/>
            <person name="Baldrian P."/>
            <person name="Vilgalys R."/>
            <person name="Henrissat B."/>
            <person name="Grigoriev I.V."/>
            <person name="Hibbett D."/>
            <person name="Nagy L.G."/>
            <person name="Martin F.M."/>
        </authorList>
    </citation>
    <scope>NUCLEOTIDE SEQUENCE</scope>
    <source>
        <strain evidence="2">UH-Tt-Lm1</strain>
    </source>
</reference>
<accession>A0A9P6HMJ4</accession>
<proteinExistence type="predicted"/>
<dbReference type="AlphaFoldDB" id="A0A9P6HMJ4"/>
<keyword evidence="3" id="KW-1185">Reference proteome</keyword>
<dbReference type="EMBL" id="WIUZ02000002">
    <property type="protein sequence ID" value="KAF9790574.1"/>
    <property type="molecule type" value="Genomic_DNA"/>
</dbReference>